<keyword evidence="2" id="KW-0732">Signal</keyword>
<dbReference type="SUPFAM" id="SSF53850">
    <property type="entry name" value="Periplasmic binding protein-like II"/>
    <property type="match status" value="1"/>
</dbReference>
<dbReference type="Pfam" id="PF01547">
    <property type="entry name" value="SBP_bac_1"/>
    <property type="match status" value="1"/>
</dbReference>
<protein>
    <submittedName>
        <fullName evidence="6">Carbohydrate ABC transporter substrate-binding protein (CUT1 family)</fullName>
    </submittedName>
</protein>
<evidence type="ECO:0000256" key="2">
    <source>
        <dbReference type="ARBA" id="ARBA00022729"/>
    </source>
</evidence>
<keyword evidence="5" id="KW-0449">Lipoprotein</keyword>
<dbReference type="PANTHER" id="PTHR43649">
    <property type="entry name" value="ARABINOSE-BINDING PROTEIN-RELATED"/>
    <property type="match status" value="1"/>
</dbReference>
<comment type="caution">
    <text evidence="6">The sequence shown here is derived from an EMBL/GenBank/DDBJ whole genome shotgun (WGS) entry which is preliminary data.</text>
</comment>
<dbReference type="Proteomes" id="UP000294697">
    <property type="component" value="Unassembled WGS sequence"/>
</dbReference>
<evidence type="ECO:0000256" key="3">
    <source>
        <dbReference type="ARBA" id="ARBA00023136"/>
    </source>
</evidence>
<gene>
    <name evidence="6" type="ORF">C8C77_101185</name>
</gene>
<dbReference type="InterPro" id="IPR050490">
    <property type="entry name" value="Bact_solute-bd_prot1"/>
</dbReference>
<dbReference type="EMBL" id="SODA01000001">
    <property type="protein sequence ID" value="TDW07712.1"/>
    <property type="molecule type" value="Genomic_DNA"/>
</dbReference>
<proteinExistence type="predicted"/>
<sequence length="405" mass="46201">MKYLRSIISVLLVVVMVFGLSAVGFAQEVELEFFQNKREAVETFDRLIEKFEKENPDINIEQNHVPDAETVLKSRLTRNNIPDIMGLGGNFTYGQIADAGILENFDDASYLTSTQTAYREMLQDLHEGNSNYGIPFTANANTVLYNKDKFDELGLDIPQTWDEFIETAETIQENDGTPFYLTFKDAWTIMVPWNSLAANLQGENFIQRRKDNEVTFKENYKKVAERIYELLDYGQDDVFGFGYSQGNQAFANGESFMYIQGVWAINPILESNPDLNLGAFALSAVNDAAENMLVSGVDTVLTMNKNTDHPEAAEKFIKFLLEEENAQFYIDQQMTFSSVENVFQEDPTVVDLKEYFETGNIAPFPDHYYPSGMQVPNLIQGFLHEGNVEEFLEELDSEWNKVQSR</sequence>
<dbReference type="Gene3D" id="3.40.190.10">
    <property type="entry name" value="Periplasmic binding protein-like II"/>
    <property type="match status" value="2"/>
</dbReference>
<dbReference type="PANTHER" id="PTHR43649:SF33">
    <property type="entry name" value="POLYGALACTURONAN_RHAMNOGALACTURONAN-BINDING PROTEIN YTCQ"/>
    <property type="match status" value="1"/>
</dbReference>
<evidence type="ECO:0000313" key="6">
    <source>
        <dbReference type="EMBL" id="TDW07712.1"/>
    </source>
</evidence>
<evidence type="ECO:0000256" key="5">
    <source>
        <dbReference type="ARBA" id="ARBA00023288"/>
    </source>
</evidence>
<dbReference type="AlphaFoldDB" id="A0A4R7Z7W4"/>
<accession>A0A4R7Z7W4</accession>
<dbReference type="InterPro" id="IPR006059">
    <property type="entry name" value="SBP"/>
</dbReference>
<evidence type="ECO:0000256" key="1">
    <source>
        <dbReference type="ARBA" id="ARBA00022475"/>
    </source>
</evidence>
<evidence type="ECO:0000256" key="4">
    <source>
        <dbReference type="ARBA" id="ARBA00023139"/>
    </source>
</evidence>
<evidence type="ECO:0000313" key="7">
    <source>
        <dbReference type="Proteomes" id="UP000294697"/>
    </source>
</evidence>
<dbReference type="RefSeq" id="WP_111571098.1">
    <property type="nucleotide sequence ID" value="NZ_QLME01000002.1"/>
</dbReference>
<reference evidence="6 7" key="1">
    <citation type="submission" date="2019-03" db="EMBL/GenBank/DDBJ databases">
        <title>Subsurface microbial communities from deep shales in Ohio and West Virginia, USA.</title>
        <authorList>
            <person name="Wrighton K."/>
        </authorList>
    </citation>
    <scope>NUCLEOTIDE SEQUENCE [LARGE SCALE GENOMIC DNA]</scope>
    <source>
        <strain evidence="6 7">MSL9.2</strain>
    </source>
</reference>
<keyword evidence="1" id="KW-1003">Cell membrane</keyword>
<keyword evidence="4" id="KW-0564">Palmitate</keyword>
<dbReference type="OrthoDB" id="42940at2"/>
<keyword evidence="3" id="KW-0472">Membrane</keyword>
<organism evidence="6 7">
    <name type="scientific">Halanaerobium saccharolyticum</name>
    <dbReference type="NCBI Taxonomy" id="43595"/>
    <lineage>
        <taxon>Bacteria</taxon>
        <taxon>Bacillati</taxon>
        <taxon>Bacillota</taxon>
        <taxon>Clostridia</taxon>
        <taxon>Halanaerobiales</taxon>
        <taxon>Halanaerobiaceae</taxon>
        <taxon>Halanaerobium</taxon>
    </lineage>
</organism>
<name>A0A4R7Z7W4_9FIRM</name>